<dbReference type="Pfam" id="PF05942">
    <property type="entry name" value="PaREP1"/>
    <property type="match status" value="1"/>
</dbReference>
<dbReference type="InterPro" id="IPR010268">
    <property type="entry name" value="PaREP1"/>
</dbReference>
<dbReference type="Gene3D" id="1.20.120.330">
    <property type="entry name" value="Nucleotidyltransferases domain 2"/>
    <property type="match status" value="1"/>
</dbReference>
<evidence type="ECO:0000313" key="2">
    <source>
        <dbReference type="WBParaSite" id="ACRNAN_scaffold2223.g25537.t1"/>
    </source>
</evidence>
<proteinExistence type="predicted"/>
<keyword evidence="1" id="KW-1185">Reference proteome</keyword>
<reference evidence="2" key="1">
    <citation type="submission" date="2022-11" db="UniProtKB">
        <authorList>
            <consortium name="WormBaseParasite"/>
        </authorList>
    </citation>
    <scope>IDENTIFICATION</scope>
</reference>
<evidence type="ECO:0000313" key="1">
    <source>
        <dbReference type="Proteomes" id="UP000887540"/>
    </source>
</evidence>
<name>A0A914DD39_9BILA</name>
<protein>
    <submittedName>
        <fullName evidence="2">Uncharacterized protein</fullName>
    </submittedName>
</protein>
<sequence>MFSASRVGVKAFRFCSPIAKFQPTIQVKKLSQSIQKVSCSSIEDFFDKAAKHLDEGDCAQSCEKLFGVTKFALRSYVSDMCKFHSLVEVPSESWNYSKYRKLCNVVDRFVKKNEKKGFLTVAWRISEHLHVHGWKLNELDFEDVKNGIEEVEEIVKKIQTLPRDREIIETIFKEIFDLDTDFAIENIHK</sequence>
<dbReference type="AlphaFoldDB" id="A0A914DD39"/>
<organism evidence="1 2">
    <name type="scientific">Acrobeloides nanus</name>
    <dbReference type="NCBI Taxonomy" id="290746"/>
    <lineage>
        <taxon>Eukaryota</taxon>
        <taxon>Metazoa</taxon>
        <taxon>Ecdysozoa</taxon>
        <taxon>Nematoda</taxon>
        <taxon>Chromadorea</taxon>
        <taxon>Rhabditida</taxon>
        <taxon>Tylenchina</taxon>
        <taxon>Cephalobomorpha</taxon>
        <taxon>Cephaloboidea</taxon>
        <taxon>Cephalobidae</taxon>
        <taxon>Acrobeloides</taxon>
    </lineage>
</organism>
<dbReference type="Proteomes" id="UP000887540">
    <property type="component" value="Unplaced"/>
</dbReference>
<dbReference type="WBParaSite" id="ACRNAN_scaffold2223.g25537.t1">
    <property type="protein sequence ID" value="ACRNAN_scaffold2223.g25537.t1"/>
    <property type="gene ID" value="ACRNAN_scaffold2223.g25537"/>
</dbReference>
<accession>A0A914DD39</accession>